<dbReference type="EMBL" id="MTPX02000037">
    <property type="protein sequence ID" value="PHP52960.1"/>
    <property type="molecule type" value="Genomic_DNA"/>
</dbReference>
<sequence>MDVRTRTAACAPRVSVANSRLRVGGLTAAGDAITLTQCDATTCGATTILAARLLLGLPLDKEISLPDAEAARPGRALQKVLAARQRALQRAMNRHARGPLGPLPWTRHLGSTPWAVAAELTRALRQVRPDVGESAVTWVGDGGVGWDDVVAELRTRLADGVPAILLTGGPLLGRADASGRVQRALHTALSVPIPRHYTLAVPWPLIGRADPGPGHIHLYEPASGTVRALDLLAPRARSGPGPRELGGWPRVLAVIAPPLALTEEN</sequence>
<evidence type="ECO:0000313" key="2">
    <source>
        <dbReference type="Proteomes" id="UP000194577"/>
    </source>
</evidence>
<protein>
    <submittedName>
        <fullName evidence="1">Uncharacterized protein</fullName>
    </submittedName>
</protein>
<dbReference type="Proteomes" id="UP000194577">
    <property type="component" value="Unassembled WGS sequence"/>
</dbReference>
<organism evidence="1 2">
    <name type="scientific">Actinomyces ruminis</name>
    <dbReference type="NCBI Taxonomy" id="1937003"/>
    <lineage>
        <taxon>Bacteria</taxon>
        <taxon>Bacillati</taxon>
        <taxon>Actinomycetota</taxon>
        <taxon>Actinomycetes</taxon>
        <taxon>Actinomycetales</taxon>
        <taxon>Actinomycetaceae</taxon>
        <taxon>Actinomyces</taxon>
    </lineage>
</organism>
<accession>A0ABX4MBU1</accession>
<reference evidence="1 2" key="1">
    <citation type="submission" date="2017-10" db="EMBL/GenBank/DDBJ databases">
        <title>Draft genome sequence of cellulolytic Actinomyces sp CtC72 isolated from cattle rumen fluid.</title>
        <authorList>
            <person name="Joshi A.J."/>
            <person name="Vasudevan G."/>
            <person name="Lanjekar V.B."/>
            <person name="Hivarkar S."/>
            <person name="Engineer A."/>
            <person name="Pore S.D."/>
            <person name="Dhakephalkar P.K."/>
            <person name="Dagar S."/>
        </authorList>
    </citation>
    <scope>NUCLEOTIDE SEQUENCE [LARGE SCALE GENOMIC DNA]</scope>
    <source>
        <strain evidence="2">CtC72</strain>
    </source>
</reference>
<keyword evidence="2" id="KW-1185">Reference proteome</keyword>
<proteinExistence type="predicted"/>
<dbReference type="RefSeq" id="WP_086615682.1">
    <property type="nucleotide sequence ID" value="NZ_MTPX02000037.1"/>
</dbReference>
<gene>
    <name evidence="1" type="ORF">BW737_006110</name>
</gene>
<comment type="caution">
    <text evidence="1">The sequence shown here is derived from an EMBL/GenBank/DDBJ whole genome shotgun (WGS) entry which is preliminary data.</text>
</comment>
<name>A0ABX4MBU1_9ACTO</name>
<evidence type="ECO:0000313" key="1">
    <source>
        <dbReference type="EMBL" id="PHP52960.1"/>
    </source>
</evidence>